<feature type="non-terminal residue" evidence="1">
    <location>
        <position position="1"/>
    </location>
</feature>
<dbReference type="EMBL" id="JAHRHJ020000002">
    <property type="protein sequence ID" value="KAH9324776.1"/>
    <property type="molecule type" value="Genomic_DNA"/>
</dbReference>
<evidence type="ECO:0000313" key="3">
    <source>
        <dbReference type="Proteomes" id="UP000824469"/>
    </source>
</evidence>
<name>A0AA38F3R5_TAXCH</name>
<gene>
    <name evidence="2" type="ORF">KI387_004954</name>
    <name evidence="1" type="ORF">KI387_032635</name>
</gene>
<proteinExistence type="predicted"/>
<feature type="non-terminal residue" evidence="1">
    <location>
        <position position="52"/>
    </location>
</feature>
<comment type="caution">
    <text evidence="1">The sequence shown here is derived from an EMBL/GenBank/DDBJ whole genome shotgun (WGS) entry which is preliminary data.</text>
</comment>
<evidence type="ECO:0000313" key="2">
    <source>
        <dbReference type="EMBL" id="KAH9324776.1"/>
    </source>
</evidence>
<reference evidence="1 3" key="1">
    <citation type="journal article" date="2021" name="Nat. Plants">
        <title>The Taxus genome provides insights into paclitaxel biosynthesis.</title>
        <authorList>
            <person name="Xiong X."/>
            <person name="Gou J."/>
            <person name="Liao Q."/>
            <person name="Li Y."/>
            <person name="Zhou Q."/>
            <person name="Bi G."/>
            <person name="Li C."/>
            <person name="Du R."/>
            <person name="Wang X."/>
            <person name="Sun T."/>
            <person name="Guo L."/>
            <person name="Liang H."/>
            <person name="Lu P."/>
            <person name="Wu Y."/>
            <person name="Zhang Z."/>
            <person name="Ro D.K."/>
            <person name="Shang Y."/>
            <person name="Huang S."/>
            <person name="Yan J."/>
        </authorList>
    </citation>
    <scope>NUCLEOTIDE SEQUENCE [LARGE SCALE GENOMIC DNA]</scope>
    <source>
        <strain evidence="1">Ta-2019</strain>
    </source>
</reference>
<accession>A0AA38F3R5</accession>
<evidence type="ECO:0000313" key="1">
    <source>
        <dbReference type="EMBL" id="KAH9288518.1"/>
    </source>
</evidence>
<protein>
    <submittedName>
        <fullName evidence="1">Uncharacterized protein</fullName>
    </submittedName>
</protein>
<organism evidence="1 3">
    <name type="scientific">Taxus chinensis</name>
    <name type="common">Chinese yew</name>
    <name type="synonym">Taxus wallichiana var. chinensis</name>
    <dbReference type="NCBI Taxonomy" id="29808"/>
    <lineage>
        <taxon>Eukaryota</taxon>
        <taxon>Viridiplantae</taxon>
        <taxon>Streptophyta</taxon>
        <taxon>Embryophyta</taxon>
        <taxon>Tracheophyta</taxon>
        <taxon>Spermatophyta</taxon>
        <taxon>Pinopsida</taxon>
        <taxon>Pinidae</taxon>
        <taxon>Conifers II</taxon>
        <taxon>Cupressales</taxon>
        <taxon>Taxaceae</taxon>
        <taxon>Taxus</taxon>
    </lineage>
</organism>
<keyword evidence="3" id="KW-1185">Reference proteome</keyword>
<sequence length="52" mass="6107">AREEYIRWSRERVCDWLPVVLDALSQDEQDTLQSAGILRRSRFPHVALSSHI</sequence>
<dbReference type="Proteomes" id="UP000824469">
    <property type="component" value="Unassembled WGS sequence"/>
</dbReference>
<dbReference type="EMBL" id="JAHRHJ020003813">
    <property type="protein sequence ID" value="KAH9288518.1"/>
    <property type="molecule type" value="Genomic_DNA"/>
</dbReference>
<dbReference type="AlphaFoldDB" id="A0AA38F3R5"/>